<gene>
    <name evidence="1" type="ORF">PECUL_23A013960</name>
</gene>
<name>A0AAD1W7D8_PELCU</name>
<keyword evidence="2" id="KW-1185">Reference proteome</keyword>
<dbReference type="Proteomes" id="UP001295444">
    <property type="component" value="Chromosome 05"/>
</dbReference>
<evidence type="ECO:0000313" key="1">
    <source>
        <dbReference type="EMBL" id="CAH2292091.1"/>
    </source>
</evidence>
<evidence type="ECO:0000313" key="2">
    <source>
        <dbReference type="Proteomes" id="UP001295444"/>
    </source>
</evidence>
<protein>
    <submittedName>
        <fullName evidence="1">Uncharacterized protein</fullName>
    </submittedName>
</protein>
<proteinExistence type="predicted"/>
<organism evidence="1 2">
    <name type="scientific">Pelobates cultripes</name>
    <name type="common">Western spadefoot toad</name>
    <dbReference type="NCBI Taxonomy" id="61616"/>
    <lineage>
        <taxon>Eukaryota</taxon>
        <taxon>Metazoa</taxon>
        <taxon>Chordata</taxon>
        <taxon>Craniata</taxon>
        <taxon>Vertebrata</taxon>
        <taxon>Euteleostomi</taxon>
        <taxon>Amphibia</taxon>
        <taxon>Batrachia</taxon>
        <taxon>Anura</taxon>
        <taxon>Pelobatoidea</taxon>
        <taxon>Pelobatidae</taxon>
        <taxon>Pelobates</taxon>
    </lineage>
</organism>
<reference evidence="1" key="1">
    <citation type="submission" date="2022-03" db="EMBL/GenBank/DDBJ databases">
        <authorList>
            <person name="Alioto T."/>
            <person name="Alioto T."/>
            <person name="Gomez Garrido J."/>
        </authorList>
    </citation>
    <scope>NUCLEOTIDE SEQUENCE</scope>
</reference>
<sequence length="173" mass="19078">MLSEPRVIPQNGCLMVSPGHRPTINARYRQMHLSPGFLTTPAPDGAHRHSSLGTRRSGLVPAAACEVAPHTAAQRIHRPLRTTRSDREADTDCRLTRSLVQAKWHSPDAPSCGRPEGGLRSLPTMEPAAKVKPVNWRDQQACTYQPTQKYCARGTVGLQYRDISGLLLLLMSH</sequence>
<dbReference type="AlphaFoldDB" id="A0AAD1W7D8"/>
<dbReference type="EMBL" id="OW240916">
    <property type="protein sequence ID" value="CAH2292091.1"/>
    <property type="molecule type" value="Genomic_DNA"/>
</dbReference>
<accession>A0AAD1W7D8</accession>